<dbReference type="EMBL" id="OU892279">
    <property type="protein sequence ID" value="CAG9765934.1"/>
    <property type="molecule type" value="Genomic_DNA"/>
</dbReference>
<dbReference type="OrthoDB" id="7451790at2759"/>
<dbReference type="Proteomes" id="UP001152799">
    <property type="component" value="Chromosome 3"/>
</dbReference>
<feature type="compositionally biased region" description="Low complexity" evidence="2">
    <location>
        <begin position="15"/>
        <end position="32"/>
    </location>
</feature>
<evidence type="ECO:0000256" key="1">
    <source>
        <dbReference type="SAM" id="Coils"/>
    </source>
</evidence>
<organism evidence="3 4">
    <name type="scientific">Ceutorhynchus assimilis</name>
    <name type="common">cabbage seed weevil</name>
    <dbReference type="NCBI Taxonomy" id="467358"/>
    <lineage>
        <taxon>Eukaryota</taxon>
        <taxon>Metazoa</taxon>
        <taxon>Ecdysozoa</taxon>
        <taxon>Arthropoda</taxon>
        <taxon>Hexapoda</taxon>
        <taxon>Insecta</taxon>
        <taxon>Pterygota</taxon>
        <taxon>Neoptera</taxon>
        <taxon>Endopterygota</taxon>
        <taxon>Coleoptera</taxon>
        <taxon>Polyphaga</taxon>
        <taxon>Cucujiformia</taxon>
        <taxon>Curculionidae</taxon>
        <taxon>Ceutorhynchinae</taxon>
        <taxon>Ceutorhynchus</taxon>
    </lineage>
</organism>
<evidence type="ECO:0000256" key="2">
    <source>
        <dbReference type="SAM" id="MobiDB-lite"/>
    </source>
</evidence>
<keyword evidence="1" id="KW-0175">Coiled coil</keyword>
<evidence type="ECO:0000313" key="3">
    <source>
        <dbReference type="EMBL" id="CAG9765934.1"/>
    </source>
</evidence>
<dbReference type="SUPFAM" id="SSF90257">
    <property type="entry name" value="Myosin rod fragments"/>
    <property type="match status" value="1"/>
</dbReference>
<accession>A0A9N9QMY6</accession>
<reference evidence="3" key="1">
    <citation type="submission" date="2022-01" db="EMBL/GenBank/DDBJ databases">
        <authorList>
            <person name="King R."/>
        </authorList>
    </citation>
    <scope>NUCLEOTIDE SEQUENCE</scope>
</reference>
<sequence>MKSATKSSDHEVSQSSYSPRRTCPCRSSTRSSAKIHRAKSANGSTHAPYAYGKIEMRSPTRNAKIQICSTITKTPSSYQNVCTFASAESSAKLDKFSKSLMETDKVVNELKDEIVQLQHQLHHVLQNQMRSSGPKIEIPCPIKGPSVPVEYANYSNMKECERLKREIDWLNREKEAVEADKRMLKKSWNDLSDARAIVSKYDKKVDLLNTEVHKTLKAVELERKMFCECIKAKDEKIRSLQESHLKMAGMLEEQNSIINNKEMERDMLYVNRTIFKENNDYLKQSIVSLRHTLLDSTVEVLTQKGNNKQLKKDLSDANIVCMKLVSKTKKEKKTYQSRIKSIEDELKESASKIDQLTEKLYKANQEKNGLKNKYQELQSTIHRYERVGSSFKQLECDCKIEHETMSDILKMYDKEKQDMKKLIEELHGVVEQKNITLERITKINKEQESLIKEQQVKVTEYETDG</sequence>
<feature type="coiled-coil region" evidence="1">
    <location>
        <begin position="100"/>
        <end position="127"/>
    </location>
</feature>
<feature type="region of interest" description="Disordered" evidence="2">
    <location>
        <begin position="1"/>
        <end position="46"/>
    </location>
</feature>
<proteinExistence type="predicted"/>
<dbReference type="AlphaFoldDB" id="A0A9N9QMY6"/>
<feature type="coiled-coil region" evidence="1">
    <location>
        <begin position="160"/>
        <end position="187"/>
    </location>
</feature>
<feature type="coiled-coil region" evidence="1">
    <location>
        <begin position="325"/>
        <end position="464"/>
    </location>
</feature>
<name>A0A9N9QMY6_9CUCU</name>
<gene>
    <name evidence="3" type="ORF">CEUTPL_LOCUS6529</name>
</gene>
<keyword evidence="4" id="KW-1185">Reference proteome</keyword>
<evidence type="ECO:0000313" key="4">
    <source>
        <dbReference type="Proteomes" id="UP001152799"/>
    </source>
</evidence>
<protein>
    <submittedName>
        <fullName evidence="3">Uncharacterized protein</fullName>
    </submittedName>
</protein>